<organism evidence="1 2">
    <name type="scientific">Paenibacillus spiritus</name>
    <dbReference type="NCBI Taxonomy" id="2496557"/>
    <lineage>
        <taxon>Bacteria</taxon>
        <taxon>Bacillati</taxon>
        <taxon>Bacillota</taxon>
        <taxon>Bacilli</taxon>
        <taxon>Bacillales</taxon>
        <taxon>Paenibacillaceae</taxon>
        <taxon>Paenibacillus</taxon>
    </lineage>
</organism>
<reference evidence="1 2" key="1">
    <citation type="submission" date="2019-09" db="EMBL/GenBank/DDBJ databases">
        <title>Bacillus ochoae sp. nov., Paenibacillus whitsoniae sp. nov., Paenibacillus spiritus sp. nov. Isolated from the Mars Exploration Rover during spacecraft assembly.</title>
        <authorList>
            <person name="Seuylemezian A."/>
            <person name="Vaishampayan P."/>
        </authorList>
    </citation>
    <scope>NUCLEOTIDE SEQUENCE [LARGE SCALE GENOMIC DNA]</scope>
    <source>
        <strain evidence="1 2">MER_111</strain>
    </source>
</reference>
<accession>A0A5J5GHN9</accession>
<dbReference type="OrthoDB" id="9973397at2"/>
<dbReference type="Proteomes" id="UP000367750">
    <property type="component" value="Unassembled WGS sequence"/>
</dbReference>
<keyword evidence="2" id="KW-1185">Reference proteome</keyword>
<sequence>MDRKQFFKEYDSVFFTPDPHYEYAFKKWLEYYYQTEVYDRRICSGFDRETGEAIPGNTVEYTEINRYAKQLMNKVVEDLRNKNVDDSTWRLARDGASRHSFEETERLLIGKGWINEN</sequence>
<comment type="caution">
    <text evidence="1">The sequence shown here is derived from an EMBL/GenBank/DDBJ whole genome shotgun (WGS) entry which is preliminary data.</text>
</comment>
<protein>
    <submittedName>
        <fullName evidence="1">Uncharacterized protein</fullName>
    </submittedName>
</protein>
<evidence type="ECO:0000313" key="1">
    <source>
        <dbReference type="EMBL" id="KAA9007218.1"/>
    </source>
</evidence>
<evidence type="ECO:0000313" key="2">
    <source>
        <dbReference type="Proteomes" id="UP000367750"/>
    </source>
</evidence>
<dbReference type="RefSeq" id="WP_150456508.1">
    <property type="nucleotide sequence ID" value="NZ_VYKK01000004.1"/>
</dbReference>
<name>A0A5J5GHN9_9BACL</name>
<gene>
    <name evidence="1" type="ORF">F4V43_01655</name>
</gene>
<dbReference type="AlphaFoldDB" id="A0A5J5GHN9"/>
<proteinExistence type="predicted"/>
<dbReference type="EMBL" id="VYKK01000004">
    <property type="protein sequence ID" value="KAA9007218.1"/>
    <property type="molecule type" value="Genomic_DNA"/>
</dbReference>